<dbReference type="Pfam" id="PF03819">
    <property type="entry name" value="MazG"/>
    <property type="match status" value="1"/>
</dbReference>
<accession>A0A517MM33</accession>
<dbReference type="Gene3D" id="1.10.287.1080">
    <property type="entry name" value="MazG-like"/>
    <property type="match status" value="1"/>
</dbReference>
<dbReference type="InterPro" id="IPR004518">
    <property type="entry name" value="MazG-like_dom"/>
</dbReference>
<dbReference type="SUPFAM" id="SSF101386">
    <property type="entry name" value="all-alpha NTP pyrophosphatases"/>
    <property type="match status" value="1"/>
</dbReference>
<dbReference type="OrthoDB" id="280497at2"/>
<sequence>MNPSDPALPAASDSPAADLSLADLQAKIRTMYYEKDVERGVDGTFMWLMEEIGELASALRGNDQENLAEEFADVIAWLATIANVAGVDLSAALIAKYGHGCPGCGRLACLCPAEEKP</sequence>
<keyword evidence="3" id="KW-1185">Reference proteome</keyword>
<dbReference type="GO" id="GO:0016787">
    <property type="term" value="F:hydrolase activity"/>
    <property type="evidence" value="ECO:0007669"/>
    <property type="project" value="UniProtKB-KW"/>
</dbReference>
<dbReference type="PANTHER" id="PTHR42702:SF1">
    <property type="entry name" value="REGULATORY PROTEIN FOR BETA-LACTAMASE"/>
    <property type="match status" value="1"/>
</dbReference>
<feature type="domain" description="NTP pyrophosphohydrolase MazG-like" evidence="1">
    <location>
        <begin position="45"/>
        <end position="102"/>
    </location>
</feature>
<gene>
    <name evidence="2" type="ORF">FF011L_47460</name>
</gene>
<dbReference type="KEGG" id="rml:FF011L_47460"/>
<proteinExistence type="predicted"/>
<organism evidence="2 3">
    <name type="scientific">Roseimaritima multifibrata</name>
    <dbReference type="NCBI Taxonomy" id="1930274"/>
    <lineage>
        <taxon>Bacteria</taxon>
        <taxon>Pseudomonadati</taxon>
        <taxon>Planctomycetota</taxon>
        <taxon>Planctomycetia</taxon>
        <taxon>Pirellulales</taxon>
        <taxon>Pirellulaceae</taxon>
        <taxon>Roseimaritima</taxon>
    </lineage>
</organism>
<evidence type="ECO:0000313" key="3">
    <source>
        <dbReference type="Proteomes" id="UP000320672"/>
    </source>
</evidence>
<dbReference type="Proteomes" id="UP000320672">
    <property type="component" value="Chromosome"/>
</dbReference>
<dbReference type="RefSeq" id="WP_145354159.1">
    <property type="nucleotide sequence ID" value="NZ_CP036262.1"/>
</dbReference>
<evidence type="ECO:0000259" key="1">
    <source>
        <dbReference type="Pfam" id="PF03819"/>
    </source>
</evidence>
<evidence type="ECO:0000313" key="2">
    <source>
        <dbReference type="EMBL" id="QDS95944.1"/>
    </source>
</evidence>
<reference evidence="2 3" key="1">
    <citation type="submission" date="2019-02" db="EMBL/GenBank/DDBJ databases">
        <title>Deep-cultivation of Planctomycetes and their phenomic and genomic characterization uncovers novel biology.</title>
        <authorList>
            <person name="Wiegand S."/>
            <person name="Jogler M."/>
            <person name="Boedeker C."/>
            <person name="Pinto D."/>
            <person name="Vollmers J."/>
            <person name="Rivas-Marin E."/>
            <person name="Kohn T."/>
            <person name="Peeters S.H."/>
            <person name="Heuer A."/>
            <person name="Rast P."/>
            <person name="Oberbeckmann S."/>
            <person name="Bunk B."/>
            <person name="Jeske O."/>
            <person name="Meyerdierks A."/>
            <person name="Storesund J.E."/>
            <person name="Kallscheuer N."/>
            <person name="Luecker S."/>
            <person name="Lage O.M."/>
            <person name="Pohl T."/>
            <person name="Merkel B.J."/>
            <person name="Hornburger P."/>
            <person name="Mueller R.-W."/>
            <person name="Bruemmer F."/>
            <person name="Labrenz M."/>
            <person name="Spormann A.M."/>
            <person name="Op den Camp H."/>
            <person name="Overmann J."/>
            <person name="Amann R."/>
            <person name="Jetten M.S.M."/>
            <person name="Mascher T."/>
            <person name="Medema M.H."/>
            <person name="Devos D.P."/>
            <person name="Kaster A.-K."/>
            <person name="Ovreas L."/>
            <person name="Rohde M."/>
            <person name="Galperin M.Y."/>
            <person name="Jogler C."/>
        </authorList>
    </citation>
    <scope>NUCLEOTIDE SEQUENCE [LARGE SCALE GENOMIC DNA]</scope>
    <source>
        <strain evidence="2 3">FF011L</strain>
    </source>
</reference>
<dbReference type="EMBL" id="CP036262">
    <property type="protein sequence ID" value="QDS95944.1"/>
    <property type="molecule type" value="Genomic_DNA"/>
</dbReference>
<dbReference type="PANTHER" id="PTHR42702">
    <property type="entry name" value="NUCLEOTIDE PYROPHOSPHOHYDROLASE"/>
    <property type="match status" value="1"/>
</dbReference>
<keyword evidence="2" id="KW-0378">Hydrolase</keyword>
<name>A0A517MM33_9BACT</name>
<dbReference type="CDD" id="cd11535">
    <property type="entry name" value="NTP-PPase_SsMazG"/>
    <property type="match status" value="1"/>
</dbReference>
<protein>
    <submittedName>
        <fullName evidence="2">MazG nucleotide pyrophosphohydrolase domain protein</fullName>
    </submittedName>
</protein>
<dbReference type="AlphaFoldDB" id="A0A517MM33"/>